<accession>A0ABP7TJP4</accession>
<sequence>MPLIRLLRVQLNAAPGHTVGPRYNVRKLREADAAQQQGFRQWLGWEFWGARS</sequence>
<reference evidence="2" key="1">
    <citation type="journal article" date="2019" name="Int. J. Syst. Evol. Microbiol.">
        <title>The Global Catalogue of Microorganisms (GCM) 10K type strain sequencing project: providing services to taxonomists for standard genome sequencing and annotation.</title>
        <authorList>
            <consortium name="The Broad Institute Genomics Platform"/>
            <consortium name="The Broad Institute Genome Sequencing Center for Infectious Disease"/>
            <person name="Wu L."/>
            <person name="Ma J."/>
        </authorList>
    </citation>
    <scope>NUCLEOTIDE SEQUENCE [LARGE SCALE GENOMIC DNA]</scope>
    <source>
        <strain evidence="2">JCM 17225</strain>
    </source>
</reference>
<gene>
    <name evidence="1" type="ORF">GCM10022409_08160</name>
</gene>
<keyword evidence="2" id="KW-1185">Reference proteome</keyword>
<name>A0ABP7TJP4_9BACT</name>
<comment type="caution">
    <text evidence="1">The sequence shown here is derived from an EMBL/GenBank/DDBJ whole genome shotgun (WGS) entry which is preliminary data.</text>
</comment>
<dbReference type="Proteomes" id="UP001501469">
    <property type="component" value="Unassembled WGS sequence"/>
</dbReference>
<protein>
    <submittedName>
        <fullName evidence="1">Uncharacterized protein</fullName>
    </submittedName>
</protein>
<organism evidence="1 2">
    <name type="scientific">Hymenobacter glaciei</name>
    <dbReference type="NCBI Taxonomy" id="877209"/>
    <lineage>
        <taxon>Bacteria</taxon>
        <taxon>Pseudomonadati</taxon>
        <taxon>Bacteroidota</taxon>
        <taxon>Cytophagia</taxon>
        <taxon>Cytophagales</taxon>
        <taxon>Hymenobacteraceae</taxon>
        <taxon>Hymenobacter</taxon>
    </lineage>
</organism>
<evidence type="ECO:0000313" key="1">
    <source>
        <dbReference type="EMBL" id="GAA4026568.1"/>
    </source>
</evidence>
<proteinExistence type="predicted"/>
<evidence type="ECO:0000313" key="2">
    <source>
        <dbReference type="Proteomes" id="UP001501469"/>
    </source>
</evidence>
<dbReference type="RefSeq" id="WP_345050615.1">
    <property type="nucleotide sequence ID" value="NZ_BAABDK010000007.1"/>
</dbReference>
<dbReference type="EMBL" id="BAABDK010000007">
    <property type="protein sequence ID" value="GAA4026568.1"/>
    <property type="molecule type" value="Genomic_DNA"/>
</dbReference>